<sequence length="422" mass="47598">MKLFGKKQTRNREPTAKEGLQMLTTWQERYYAWDGKLYESDIVRACIRPKVKAIGKLVGKHIRDDPAGGLKVNPDARIRFLLEEPNPYMTGQMLQEKAANQLCLNNNAFILIIRDENGLPVQLYPVPCVYAEAVYDAGGHLYLKFQYRNGKSGTFAYEDIIHLRQDFNTDDVFGESPAKAISQMMDVIGTIDQGIIKAIKNSGIIRWLLKFNSSMRPEDIKKNVKSFVDDYLAIESETFGAAGVDSKAEAVRIEPKDYVPNAAQTDRTIERIQSFFNTNKKIVQSNYTEDEWTAYYEAEIEPVVVQMHGTYTVGLFTRKERGFGNKIVFEANNLQCASLTTKLAFQAMVDRGAMTPNEWRETMNMAPLVGGDEPIRRLDTQVVNLVETALKNMNTENCHATADIIKGILAVGKEGADGEDRH</sequence>
<organism evidence="1 2">
    <name type="scientific">Blautia hominis</name>
    <dbReference type="NCBI Taxonomy" id="2025493"/>
    <lineage>
        <taxon>Bacteria</taxon>
        <taxon>Bacillati</taxon>
        <taxon>Bacillota</taxon>
        <taxon>Clostridia</taxon>
        <taxon>Lachnospirales</taxon>
        <taxon>Lachnospiraceae</taxon>
        <taxon>Blautia</taxon>
    </lineage>
</organism>
<accession>A0ABQ0BGM0</accession>
<comment type="caution">
    <text evidence="1">The sequence shown here is derived from an EMBL/GenBank/DDBJ whole genome shotgun (WGS) entry which is preliminary data.</text>
</comment>
<protein>
    <recommendedName>
        <fullName evidence="3">Phage portal protein</fullName>
    </recommendedName>
</protein>
<evidence type="ECO:0000313" key="1">
    <source>
        <dbReference type="EMBL" id="GAA6410606.1"/>
    </source>
</evidence>
<dbReference type="Proteomes" id="UP001600943">
    <property type="component" value="Unassembled WGS sequence"/>
</dbReference>
<evidence type="ECO:0000313" key="2">
    <source>
        <dbReference type="Proteomes" id="UP001600943"/>
    </source>
</evidence>
<proteinExistence type="predicted"/>
<evidence type="ECO:0008006" key="3">
    <source>
        <dbReference type="Google" id="ProtNLM"/>
    </source>
</evidence>
<reference evidence="1 2" key="1">
    <citation type="submission" date="2024-04" db="EMBL/GenBank/DDBJ databases">
        <title>Defined microbial consortia suppress multidrug-resistant proinflammatory Enterobacteriaceae via ecological control.</title>
        <authorList>
            <person name="Furuichi M."/>
            <person name="Kawaguchi T."/>
            <person name="Pust M."/>
            <person name="Yasuma K."/>
            <person name="Plichta D."/>
            <person name="Hasegawa N."/>
            <person name="Ohya T."/>
            <person name="Bhattarai S."/>
            <person name="Sasajima S."/>
            <person name="Aoto Y."/>
            <person name="Tuganbaev T."/>
            <person name="Yaginuma M."/>
            <person name="Ueda M."/>
            <person name="Okahashi N."/>
            <person name="Amafuji K."/>
            <person name="Kiridooshi Y."/>
            <person name="Sugita K."/>
            <person name="Strazar M."/>
            <person name="Skelly A."/>
            <person name="Suda W."/>
            <person name="Hattori M."/>
            <person name="Nakamoto N."/>
            <person name="Caballero S."/>
            <person name="Norman J."/>
            <person name="Olle B."/>
            <person name="Tanoue T."/>
            <person name="Arita M."/>
            <person name="Bucci V."/>
            <person name="Atarashi K."/>
            <person name="Xavier R."/>
            <person name="Honda K."/>
        </authorList>
    </citation>
    <scope>NUCLEOTIDE SEQUENCE [LARGE SCALE GENOMIC DNA]</scope>
    <source>
        <strain evidence="2">k04-0078-D8-1</strain>
    </source>
</reference>
<dbReference type="Pfam" id="PF04860">
    <property type="entry name" value="Phage_portal"/>
    <property type="match status" value="1"/>
</dbReference>
<dbReference type="RefSeq" id="WP_244807247.1">
    <property type="nucleotide sequence ID" value="NZ_BAABYW010000001.1"/>
</dbReference>
<dbReference type="EMBL" id="BAABYW010000001">
    <property type="protein sequence ID" value="GAA6410606.1"/>
    <property type="molecule type" value="Genomic_DNA"/>
</dbReference>
<keyword evidence="2" id="KW-1185">Reference proteome</keyword>
<dbReference type="InterPro" id="IPR006944">
    <property type="entry name" value="Phage/GTA_portal"/>
</dbReference>
<name>A0ABQ0BGM0_9FIRM</name>
<gene>
    <name evidence="1" type="ORF">K040078D81_47230</name>
</gene>